<dbReference type="Proteomes" id="UP000249464">
    <property type="component" value="Unassembled WGS sequence"/>
</dbReference>
<evidence type="ECO:0000313" key="2">
    <source>
        <dbReference type="Proteomes" id="UP000249464"/>
    </source>
</evidence>
<organism evidence="1 2">
    <name type="scientific">Microbotryum silenes-dioicae</name>
    <dbReference type="NCBI Taxonomy" id="796604"/>
    <lineage>
        <taxon>Eukaryota</taxon>
        <taxon>Fungi</taxon>
        <taxon>Dikarya</taxon>
        <taxon>Basidiomycota</taxon>
        <taxon>Pucciniomycotina</taxon>
        <taxon>Microbotryomycetes</taxon>
        <taxon>Microbotryales</taxon>
        <taxon>Microbotryaceae</taxon>
        <taxon>Microbotryum</taxon>
    </lineage>
</organism>
<evidence type="ECO:0000313" key="1">
    <source>
        <dbReference type="EMBL" id="SGZ25796.1"/>
    </source>
</evidence>
<keyword evidence="2" id="KW-1185">Reference proteome</keyword>
<sequence>MATMLLSPGDKDEVNERTALLNHDNLPDHALFDSAS</sequence>
<proteinExistence type="predicted"/>
<reference evidence="1 2" key="1">
    <citation type="submission" date="2016-11" db="EMBL/GenBank/DDBJ databases">
        <authorList>
            <person name="Jaros S."/>
            <person name="Januszkiewicz K."/>
            <person name="Wedrychowicz H."/>
        </authorList>
    </citation>
    <scope>NUCLEOTIDE SEQUENCE [LARGE SCALE GENOMIC DNA]</scope>
</reference>
<protein>
    <submittedName>
        <fullName evidence="1">BQ5605_C024g09772 protein</fullName>
    </submittedName>
</protein>
<name>A0A2X0MPR3_9BASI</name>
<dbReference type="EMBL" id="FQNC01000086">
    <property type="protein sequence ID" value="SGZ25796.1"/>
    <property type="molecule type" value="Genomic_DNA"/>
</dbReference>
<accession>A0A2X0MPR3</accession>
<gene>
    <name evidence="1" type="primary">BQ5605_C024g09772</name>
    <name evidence="1" type="ORF">BQ5605_C024G09772</name>
</gene>
<dbReference type="AlphaFoldDB" id="A0A2X0MPR3"/>